<dbReference type="Pfam" id="PF20167">
    <property type="entry name" value="Transposase_32"/>
    <property type="match status" value="1"/>
</dbReference>
<dbReference type="GO" id="GO:0003676">
    <property type="term" value="F:nucleic acid binding"/>
    <property type="evidence" value="ECO:0007669"/>
    <property type="project" value="InterPro"/>
</dbReference>
<sequence length="1147" mass="130833">MHNLERWTDSSQYRLIANCTEAQKAWKILETTHEGDERVKTAKYQILMTKFENLRMEDKESITEFHGRVRDLANEAERLGRPFEEDNLVLKVLRALPESYSVDAKAIRQAHDLKRMTLDQLMGNLETIELAMSEEQNKKKTEKQIAFQVGDLDSEDDVISDDDFQEQLSLFTKQFTKRWLQKKGKQALTQDPQRSSQTRMMKEFKAQPSEPRRKGPQCFECGGFGHIQTECANNMKKKRQAFASTWSDEEPDTEDTDEESNCAFVTVEVQEDSEEQLKILQEKWSDLLDINKKNVSKNLLLKTKLQICEQTVEKLQHELSQKETENANLRHELDHHMKYQKWINKAGAGSSQEWMLSTEAKAIEHQVDISKMYGDRTRLGYPKEESTKTPLDLFIKRSDRRKGIDSLPVKAPQTTTDQEAQPEETHATENEEQVPEIATVPTHIQKNHPLKNVIGSPIEGMKTRKKAINFLEMTKAYYTSTSEPRNIKEALTDEAWINAMHEELEQFERNKEKATRGQRHLLSSSPSTNPNSLHEICSATMVRSKIAIPQKFNRSKGSKPQPSWFKKYCQVRKKLQETREDEVPVVNPGSPASIPHMQQQEDDVAHLLPSDLPQMLLIEYHKPEEEAETAEVPKSEPAPPTDEPTQPPPDAPVQEDEEFIQLLDEDPLVAVSEVPFQKEPAAKKGKKKVIPSTVPQRRSKRKLKLEEDSSLEAPPQKKQSTPMSSAADVTPVVKTGKSPHSRFVSSKARSLFSSVHKKSIIVQRRIDVEDFKLKTNLIPLLEKSKLMKSVTLQGSFVKSVICKFYCNLTESCADPADPMFHKVFLHGKTYKLSPALINTLLDLSPSKRDTKISEKIMWLDLTNGQRASQSSKAKISSSILKSSYAILLRVAALHWLPTTHTNTVSKIMARLLYTIKHNIPFDLGQLIFDQIMLFAAEKYKVNSIGLPYPTLLYSLLVSQGFSKEEEEEEELEESPLQVDSRHMEGKHHNDMEVAVPTTEKDKKTPSLVKFLEQKLMQVKEELARTSQLKEKLEIEKGHLVVLLRQAREAILDEEPTDSEEEILGSMPSDEQGSHTEGERVCVLLTYDLLVDFTGLFGFDAVGFALWFLCHVLLLSMIYACSYALHSQVYIMHKGLVTDVGTALCYTL</sequence>
<keyword evidence="4" id="KW-0812">Transmembrane</keyword>
<feature type="compositionally biased region" description="Pro residues" evidence="3">
    <location>
        <begin position="636"/>
        <end position="651"/>
    </location>
</feature>
<feature type="coiled-coil region" evidence="2">
    <location>
        <begin position="1008"/>
        <end position="1035"/>
    </location>
</feature>
<dbReference type="SMART" id="SM00343">
    <property type="entry name" value="ZnF_C2HC"/>
    <property type="match status" value="1"/>
</dbReference>
<proteinExistence type="predicted"/>
<keyword evidence="1" id="KW-0863">Zinc-finger</keyword>
<name>A0A484K7Z4_9ASTE</name>
<evidence type="ECO:0000256" key="1">
    <source>
        <dbReference type="PROSITE-ProRule" id="PRU00047"/>
    </source>
</evidence>
<dbReference type="Pfam" id="PF14223">
    <property type="entry name" value="Retrotran_gag_2"/>
    <property type="match status" value="1"/>
</dbReference>
<dbReference type="Proteomes" id="UP000595140">
    <property type="component" value="Unassembled WGS sequence"/>
</dbReference>
<evidence type="ECO:0000256" key="3">
    <source>
        <dbReference type="SAM" id="MobiDB-lite"/>
    </source>
</evidence>
<evidence type="ECO:0000313" key="7">
    <source>
        <dbReference type="Proteomes" id="UP000595140"/>
    </source>
</evidence>
<keyword evidence="1" id="KW-0862">Zinc</keyword>
<dbReference type="OrthoDB" id="1425037at2759"/>
<feature type="compositionally biased region" description="Basic and acidic residues" evidence="3">
    <location>
        <begin position="200"/>
        <end position="213"/>
    </location>
</feature>
<gene>
    <name evidence="6" type="ORF">CCAM_LOCUS3336</name>
</gene>
<protein>
    <recommendedName>
        <fullName evidence="5">CCHC-type domain-containing protein</fullName>
    </recommendedName>
</protein>
<feature type="compositionally biased region" description="Polar residues" evidence="3">
    <location>
        <begin position="187"/>
        <end position="199"/>
    </location>
</feature>
<evidence type="ECO:0000256" key="2">
    <source>
        <dbReference type="SAM" id="Coils"/>
    </source>
</evidence>
<evidence type="ECO:0000313" key="6">
    <source>
        <dbReference type="EMBL" id="VFQ61560.1"/>
    </source>
</evidence>
<dbReference type="GO" id="GO:0008270">
    <property type="term" value="F:zinc ion binding"/>
    <property type="evidence" value="ECO:0007669"/>
    <property type="project" value="UniProtKB-KW"/>
</dbReference>
<evidence type="ECO:0000256" key="4">
    <source>
        <dbReference type="SAM" id="Phobius"/>
    </source>
</evidence>
<keyword evidence="2" id="KW-0175">Coiled coil</keyword>
<evidence type="ECO:0000259" key="5">
    <source>
        <dbReference type="PROSITE" id="PS50158"/>
    </source>
</evidence>
<dbReference type="PROSITE" id="PS50158">
    <property type="entry name" value="ZF_CCHC"/>
    <property type="match status" value="1"/>
</dbReference>
<feature type="compositionally biased region" description="Low complexity" evidence="3">
    <location>
        <begin position="521"/>
        <end position="533"/>
    </location>
</feature>
<dbReference type="InterPro" id="IPR046796">
    <property type="entry name" value="Transposase_32_dom"/>
</dbReference>
<organism evidence="6 7">
    <name type="scientific">Cuscuta campestris</name>
    <dbReference type="NCBI Taxonomy" id="132261"/>
    <lineage>
        <taxon>Eukaryota</taxon>
        <taxon>Viridiplantae</taxon>
        <taxon>Streptophyta</taxon>
        <taxon>Embryophyta</taxon>
        <taxon>Tracheophyta</taxon>
        <taxon>Spermatophyta</taxon>
        <taxon>Magnoliopsida</taxon>
        <taxon>eudicotyledons</taxon>
        <taxon>Gunneridae</taxon>
        <taxon>Pentapetalae</taxon>
        <taxon>asterids</taxon>
        <taxon>lamiids</taxon>
        <taxon>Solanales</taxon>
        <taxon>Convolvulaceae</taxon>
        <taxon>Cuscuteae</taxon>
        <taxon>Cuscuta</taxon>
        <taxon>Cuscuta subgen. Grammica</taxon>
        <taxon>Cuscuta sect. Cleistogrammica</taxon>
    </lineage>
</organism>
<dbReference type="AlphaFoldDB" id="A0A484K7Z4"/>
<dbReference type="InterPro" id="IPR036875">
    <property type="entry name" value="Znf_CCHC_sf"/>
</dbReference>
<reference evidence="6 7" key="1">
    <citation type="submission" date="2018-04" db="EMBL/GenBank/DDBJ databases">
        <authorList>
            <person name="Vogel A."/>
        </authorList>
    </citation>
    <scope>NUCLEOTIDE SEQUENCE [LARGE SCALE GENOMIC DNA]</scope>
</reference>
<feature type="region of interest" description="Disordered" evidence="3">
    <location>
        <begin position="182"/>
        <end position="213"/>
    </location>
</feature>
<feature type="region of interest" description="Disordered" evidence="3">
    <location>
        <begin position="403"/>
        <end position="433"/>
    </location>
</feature>
<feature type="region of interest" description="Disordered" evidence="3">
    <location>
        <begin position="1054"/>
        <end position="1073"/>
    </location>
</feature>
<feature type="domain" description="CCHC-type" evidence="5">
    <location>
        <begin position="218"/>
        <end position="231"/>
    </location>
</feature>
<keyword evidence="4" id="KW-0472">Membrane</keyword>
<feature type="region of interest" description="Disordered" evidence="3">
    <location>
        <begin position="624"/>
        <end position="654"/>
    </location>
</feature>
<feature type="region of interest" description="Disordered" evidence="3">
    <location>
        <begin position="679"/>
        <end position="740"/>
    </location>
</feature>
<feature type="transmembrane region" description="Helical" evidence="4">
    <location>
        <begin position="1103"/>
        <end position="1124"/>
    </location>
</feature>
<dbReference type="InterPro" id="IPR001878">
    <property type="entry name" value="Znf_CCHC"/>
</dbReference>
<feature type="region of interest" description="Disordered" evidence="3">
    <location>
        <begin position="512"/>
        <end position="533"/>
    </location>
</feature>
<dbReference type="EMBL" id="OOIL02000182">
    <property type="protein sequence ID" value="VFQ61560.1"/>
    <property type="molecule type" value="Genomic_DNA"/>
</dbReference>
<feature type="coiled-coil region" evidence="2">
    <location>
        <begin position="305"/>
        <end position="332"/>
    </location>
</feature>
<accession>A0A484K7Z4</accession>
<dbReference type="SUPFAM" id="SSF57756">
    <property type="entry name" value="Retrovirus zinc finger-like domains"/>
    <property type="match status" value="1"/>
</dbReference>
<dbReference type="PANTHER" id="PTHR35317:SF35">
    <property type="entry name" value="DUF4219 DOMAIN-CONTAINING PROTEIN"/>
    <property type="match status" value="1"/>
</dbReference>
<keyword evidence="1" id="KW-0479">Metal-binding</keyword>
<keyword evidence="4" id="KW-1133">Transmembrane helix</keyword>
<feature type="region of interest" description="Disordered" evidence="3">
    <location>
        <begin position="576"/>
        <end position="599"/>
    </location>
</feature>
<keyword evidence="7" id="KW-1185">Reference proteome</keyword>
<dbReference type="PANTHER" id="PTHR35317">
    <property type="entry name" value="OS04G0629600 PROTEIN"/>
    <property type="match status" value="1"/>
</dbReference>